<dbReference type="InterPro" id="IPR000014">
    <property type="entry name" value="PAS"/>
</dbReference>
<name>G4Q4X1_ACIIR</name>
<accession>G4Q4X1</accession>
<dbReference type="AlphaFoldDB" id="G4Q4X1"/>
<dbReference type="InterPro" id="IPR058031">
    <property type="entry name" value="AAA_lid_NorR"/>
</dbReference>
<dbReference type="PROSITE" id="PS50112">
    <property type="entry name" value="PAS"/>
    <property type="match status" value="1"/>
</dbReference>
<dbReference type="HOGENOM" id="CLU_000445_8_1_9"/>
<dbReference type="InterPro" id="IPR027417">
    <property type="entry name" value="P-loop_NTPase"/>
</dbReference>
<dbReference type="EMBL" id="CP003058">
    <property type="protein sequence ID" value="AEQ23226.1"/>
    <property type="molecule type" value="Genomic_DNA"/>
</dbReference>
<dbReference type="Gene3D" id="3.30.450.20">
    <property type="entry name" value="PAS domain"/>
    <property type="match status" value="1"/>
</dbReference>
<evidence type="ECO:0000256" key="1">
    <source>
        <dbReference type="ARBA" id="ARBA00022741"/>
    </source>
</evidence>
<dbReference type="GO" id="GO:0006355">
    <property type="term" value="P:regulation of DNA-templated transcription"/>
    <property type="evidence" value="ECO:0007669"/>
    <property type="project" value="InterPro"/>
</dbReference>
<dbReference type="InterPro" id="IPR002078">
    <property type="entry name" value="Sigma_54_int"/>
</dbReference>
<dbReference type="GO" id="GO:0043565">
    <property type="term" value="F:sequence-specific DNA binding"/>
    <property type="evidence" value="ECO:0007669"/>
    <property type="project" value="InterPro"/>
</dbReference>
<dbReference type="KEGG" id="ain:Acin_2020"/>
<keyword evidence="5" id="KW-0804">Transcription</keyword>
<dbReference type="InterPro" id="IPR009057">
    <property type="entry name" value="Homeodomain-like_sf"/>
</dbReference>
<dbReference type="eggNOG" id="COG3829">
    <property type="taxonomic scope" value="Bacteria"/>
</dbReference>
<evidence type="ECO:0000256" key="5">
    <source>
        <dbReference type="ARBA" id="ARBA00023163"/>
    </source>
</evidence>
<evidence type="ECO:0000313" key="8">
    <source>
        <dbReference type="EMBL" id="AEQ23226.1"/>
    </source>
</evidence>
<dbReference type="Proteomes" id="UP000007093">
    <property type="component" value="Chromosome"/>
</dbReference>
<dbReference type="PATRIC" id="fig|568816.4.peg.1958"/>
<proteinExistence type="predicted"/>
<dbReference type="InterPro" id="IPR025943">
    <property type="entry name" value="Sigma_54_int_dom_ATP-bd_2"/>
</dbReference>
<keyword evidence="2" id="KW-0067">ATP-binding</keyword>
<evidence type="ECO:0000259" key="6">
    <source>
        <dbReference type="PROSITE" id="PS50045"/>
    </source>
</evidence>
<dbReference type="STRING" id="568816.Acin_2020"/>
<keyword evidence="3" id="KW-0805">Transcription regulation</keyword>
<organism evidence="8 9">
    <name type="scientific">Acidaminococcus intestini (strain RyC-MR95)</name>
    <dbReference type="NCBI Taxonomy" id="568816"/>
    <lineage>
        <taxon>Bacteria</taxon>
        <taxon>Bacillati</taxon>
        <taxon>Bacillota</taxon>
        <taxon>Negativicutes</taxon>
        <taxon>Acidaminococcales</taxon>
        <taxon>Acidaminococcaceae</taxon>
        <taxon>Acidaminococcus</taxon>
    </lineage>
</organism>
<dbReference type="SMART" id="SM00382">
    <property type="entry name" value="AAA"/>
    <property type="match status" value="1"/>
</dbReference>
<dbReference type="SUPFAM" id="SSF52540">
    <property type="entry name" value="P-loop containing nucleoside triphosphate hydrolases"/>
    <property type="match status" value="1"/>
</dbReference>
<dbReference type="FunFam" id="3.40.50.300:FF:000006">
    <property type="entry name" value="DNA-binding transcriptional regulator NtrC"/>
    <property type="match status" value="1"/>
</dbReference>
<dbReference type="Pfam" id="PF00989">
    <property type="entry name" value="PAS"/>
    <property type="match status" value="1"/>
</dbReference>
<feature type="domain" description="Sigma-54 factor interaction" evidence="6">
    <location>
        <begin position="257"/>
        <end position="485"/>
    </location>
</feature>
<keyword evidence="1" id="KW-0547">Nucleotide-binding</keyword>
<dbReference type="Gene3D" id="1.10.8.60">
    <property type="match status" value="1"/>
</dbReference>
<dbReference type="Pfam" id="PF25601">
    <property type="entry name" value="AAA_lid_14"/>
    <property type="match status" value="1"/>
</dbReference>
<dbReference type="SUPFAM" id="SSF55785">
    <property type="entry name" value="PYP-like sensor domain (PAS domain)"/>
    <property type="match status" value="1"/>
</dbReference>
<dbReference type="InterPro" id="IPR035965">
    <property type="entry name" value="PAS-like_dom_sf"/>
</dbReference>
<dbReference type="PANTHER" id="PTHR32071">
    <property type="entry name" value="TRANSCRIPTIONAL REGULATORY PROTEIN"/>
    <property type="match status" value="1"/>
</dbReference>
<dbReference type="PROSITE" id="PS00676">
    <property type="entry name" value="SIGMA54_INTERACT_2"/>
    <property type="match status" value="1"/>
</dbReference>
<evidence type="ECO:0000256" key="2">
    <source>
        <dbReference type="ARBA" id="ARBA00022840"/>
    </source>
</evidence>
<dbReference type="CDD" id="cd00009">
    <property type="entry name" value="AAA"/>
    <property type="match status" value="1"/>
</dbReference>
<dbReference type="GO" id="GO:0005524">
    <property type="term" value="F:ATP binding"/>
    <property type="evidence" value="ECO:0007669"/>
    <property type="project" value="UniProtKB-KW"/>
</dbReference>
<dbReference type="InParanoid" id="G4Q4X1"/>
<dbReference type="Gene3D" id="1.10.10.60">
    <property type="entry name" value="Homeodomain-like"/>
    <property type="match status" value="1"/>
</dbReference>
<dbReference type="InterPro" id="IPR025662">
    <property type="entry name" value="Sigma_54_int_dom_ATP-bd_1"/>
</dbReference>
<evidence type="ECO:0000256" key="4">
    <source>
        <dbReference type="ARBA" id="ARBA00023125"/>
    </source>
</evidence>
<dbReference type="InterPro" id="IPR025944">
    <property type="entry name" value="Sigma_54_int_dom_CS"/>
</dbReference>
<dbReference type="PROSITE" id="PS50045">
    <property type="entry name" value="SIGMA54_INTERACT_4"/>
    <property type="match status" value="1"/>
</dbReference>
<dbReference type="PROSITE" id="PS00675">
    <property type="entry name" value="SIGMA54_INTERACT_1"/>
    <property type="match status" value="1"/>
</dbReference>
<reference evidence="8 9" key="1">
    <citation type="journal article" date="2011" name="J. Bacteriol.">
        <title>Complete genome sequence of Acidaminococcus intestini RYC-MR95, a Gram-negative bacterium from the phylum Firmicutes.</title>
        <authorList>
            <person name="D'Auria G."/>
            <person name="Galan J.C."/>
            <person name="Rodriguez-Alcayna M."/>
            <person name="Moya A."/>
            <person name="Baquero F."/>
            <person name="Latorre A."/>
        </authorList>
    </citation>
    <scope>NUCLEOTIDE SEQUENCE [LARGE SCALE GENOMIC DNA]</scope>
    <source>
        <strain evidence="8 9">RyC-MR95</strain>
    </source>
</reference>
<dbReference type="PRINTS" id="PR01590">
    <property type="entry name" value="HTHFIS"/>
</dbReference>
<dbReference type="PROSITE" id="PS00688">
    <property type="entry name" value="SIGMA54_INTERACT_3"/>
    <property type="match status" value="1"/>
</dbReference>
<gene>
    <name evidence="8" type="ordered locus">Acin_2020</name>
</gene>
<dbReference type="Gene3D" id="3.40.50.300">
    <property type="entry name" value="P-loop containing nucleotide triphosphate hydrolases"/>
    <property type="match status" value="1"/>
</dbReference>
<keyword evidence="4" id="KW-0238">DNA-binding</keyword>
<dbReference type="InterPro" id="IPR003593">
    <property type="entry name" value="AAA+_ATPase"/>
</dbReference>
<evidence type="ECO:0000256" key="3">
    <source>
        <dbReference type="ARBA" id="ARBA00023015"/>
    </source>
</evidence>
<evidence type="ECO:0000313" key="9">
    <source>
        <dbReference type="Proteomes" id="UP000007093"/>
    </source>
</evidence>
<dbReference type="SUPFAM" id="SSF46689">
    <property type="entry name" value="Homeodomain-like"/>
    <property type="match status" value="1"/>
</dbReference>
<dbReference type="PANTHER" id="PTHR32071:SF74">
    <property type="entry name" value="TRANSCRIPTIONAL ACTIVATOR ROCR"/>
    <property type="match status" value="1"/>
</dbReference>
<dbReference type="Pfam" id="PF02954">
    <property type="entry name" value="HTH_8"/>
    <property type="match status" value="1"/>
</dbReference>
<dbReference type="Pfam" id="PF00158">
    <property type="entry name" value="Sigma54_activat"/>
    <property type="match status" value="1"/>
</dbReference>
<sequence length="578" mass="65198">MKNMKWQEVMTFLSGLGMGAMLVQKNGIIAAINEVGKSFLAMSEGVGTPVPDNARPLLLPLKDKQIAHIAFEKWVRRVKCPLVQGIPEGMELIVFRDAACDVYREMFQNVLNRISESVILCDEKEQILFLNDAAVRMDSLLNETVVGKSMDEVYKSESDMPLLLPKVLKAEKPYLNQRQQYETFNGKEVDIVSDNYPIFKNSQVLGAYSVMEDFSQLDSLHRKILELQDELLRQDAQIKGKKSHDSVLHAKYHFEDIISSSHSMRVLVDRCKQVAKSSSSVMIYGETGTGKELFAQSIHNASRRAQGPFLAINCAAIPENLLEGLLFGTEKGAYTGAESHPGLFEQANGGSLLLDEINSMNINLQPKLLRVLQEGTVRRVGSTRERKVDVRVLSNINIPPEEALAAHKLRQDLYFRLGVVGIRIPPLRERKEDIPLLVQSFIARYNKQLERNVQTVDPHVLDIFTHYDWPGNVRELQHAIEYAMNMLPEKRATLTVECLPEHFVNMEVPVSSLQSLSQGMGKKLGRSRKTLRDVERAALVQALKRTGGNISAAARELGMSRQNLQYHIKRDEIDLEKI</sequence>
<evidence type="ECO:0000259" key="7">
    <source>
        <dbReference type="PROSITE" id="PS50112"/>
    </source>
</evidence>
<protein>
    <submittedName>
        <fullName evidence="8">PAS modulated sigma-54 specific transcriptional regulator</fullName>
    </submittedName>
</protein>
<keyword evidence="9" id="KW-1185">Reference proteome</keyword>
<dbReference type="InterPro" id="IPR002197">
    <property type="entry name" value="HTH_Fis"/>
</dbReference>
<dbReference type="FunCoup" id="G4Q4X1">
    <property type="interactions" value="66"/>
</dbReference>
<dbReference type="InterPro" id="IPR013767">
    <property type="entry name" value="PAS_fold"/>
</dbReference>
<feature type="domain" description="PAS" evidence="7">
    <location>
        <begin position="103"/>
        <end position="158"/>
    </location>
</feature>